<keyword evidence="2" id="KW-1185">Reference proteome</keyword>
<dbReference type="OrthoDB" id="9836960at2"/>
<accession>A0A2A2G7G3</accession>
<dbReference type="Proteomes" id="UP000218831">
    <property type="component" value="Unassembled WGS sequence"/>
</dbReference>
<dbReference type="EMBL" id="NSKE01000012">
    <property type="protein sequence ID" value="PAU92944.1"/>
    <property type="molecule type" value="Genomic_DNA"/>
</dbReference>
<gene>
    <name evidence="1" type="ORF">CK503_14760</name>
</gene>
<sequence length="128" mass="15231">MNYKLSVLFGVFLFLTTIFSTNLFAQSPAKYICDKFNGELSESIEGRSFVGETYRCDVKEQWDMMIQSEINDMIINDEYFGNSKEWKQTYVDSENYNRRSFSFESDEYSIVNLYIPYEQKTDHFFIAQ</sequence>
<proteinExistence type="predicted"/>
<reference evidence="1 2" key="1">
    <citation type="submission" date="2017-08" db="EMBL/GenBank/DDBJ databases">
        <title>Aliifodinibius alkalisoli sp. nov., isolated from saline alkaline soil.</title>
        <authorList>
            <person name="Liu D."/>
            <person name="Zhang G."/>
        </authorList>
    </citation>
    <scope>NUCLEOTIDE SEQUENCE [LARGE SCALE GENOMIC DNA]</scope>
    <source>
        <strain evidence="1 2">WN023</strain>
    </source>
</reference>
<evidence type="ECO:0000313" key="2">
    <source>
        <dbReference type="Proteomes" id="UP000218831"/>
    </source>
</evidence>
<comment type="caution">
    <text evidence="1">The sequence shown here is derived from an EMBL/GenBank/DDBJ whole genome shotgun (WGS) entry which is preliminary data.</text>
</comment>
<dbReference type="AlphaFoldDB" id="A0A2A2G7G3"/>
<organism evidence="1 2">
    <name type="scientific">Fodinibius salipaludis</name>
    <dbReference type="NCBI Taxonomy" id="2032627"/>
    <lineage>
        <taxon>Bacteria</taxon>
        <taxon>Pseudomonadati</taxon>
        <taxon>Balneolota</taxon>
        <taxon>Balneolia</taxon>
        <taxon>Balneolales</taxon>
        <taxon>Balneolaceae</taxon>
        <taxon>Fodinibius</taxon>
    </lineage>
</organism>
<dbReference type="RefSeq" id="WP_095607600.1">
    <property type="nucleotide sequence ID" value="NZ_NSKE01000012.1"/>
</dbReference>
<name>A0A2A2G7G3_9BACT</name>
<protein>
    <submittedName>
        <fullName evidence="1">Uncharacterized protein</fullName>
    </submittedName>
</protein>
<evidence type="ECO:0000313" key="1">
    <source>
        <dbReference type="EMBL" id="PAU92944.1"/>
    </source>
</evidence>